<name>A0A8I0H235_XANCI</name>
<evidence type="ECO:0000313" key="2">
    <source>
        <dbReference type="Proteomes" id="UP000653002"/>
    </source>
</evidence>
<gene>
    <name evidence="1" type="ORF">GUH15_12800</name>
</gene>
<dbReference type="EMBL" id="JAABFR010000965">
    <property type="protein sequence ID" value="MBD4336918.1"/>
    <property type="molecule type" value="Genomic_DNA"/>
</dbReference>
<comment type="caution">
    <text evidence="1">The sequence shown here is derived from an EMBL/GenBank/DDBJ whole genome shotgun (WGS) entry which is preliminary data.</text>
</comment>
<dbReference type="SUPFAM" id="SSF51735">
    <property type="entry name" value="NAD(P)-binding Rossmann-fold domains"/>
    <property type="match status" value="1"/>
</dbReference>
<feature type="non-terminal residue" evidence="1">
    <location>
        <position position="69"/>
    </location>
</feature>
<dbReference type="InterPro" id="IPR036291">
    <property type="entry name" value="NAD(P)-bd_dom_sf"/>
</dbReference>
<evidence type="ECO:0000313" key="1">
    <source>
        <dbReference type="EMBL" id="MBD4336918.1"/>
    </source>
</evidence>
<sequence length="69" mass="7280">MLVVIRGAGDIATGIALRLFRSGIKIVMTDLPQPTSIRRTVCFSEAIRHGSATVEGVEAVLAKDAAEAK</sequence>
<dbReference type="AlphaFoldDB" id="A0A8I0H235"/>
<accession>A0A8I0H235</accession>
<reference evidence="1" key="1">
    <citation type="submission" date="2020-01" db="EMBL/GenBank/DDBJ databases">
        <authorList>
            <person name="Richard D."/>
        </authorList>
    </citation>
    <scope>NUCLEOTIDE SEQUENCE</scope>
    <source>
        <strain evidence="1">JP541</strain>
    </source>
</reference>
<organism evidence="1 2">
    <name type="scientific">Xanthomonas citri pv. citri</name>
    <dbReference type="NCBI Taxonomy" id="611301"/>
    <lineage>
        <taxon>Bacteria</taxon>
        <taxon>Pseudomonadati</taxon>
        <taxon>Pseudomonadota</taxon>
        <taxon>Gammaproteobacteria</taxon>
        <taxon>Lysobacterales</taxon>
        <taxon>Lysobacteraceae</taxon>
        <taxon>Xanthomonas</taxon>
    </lineage>
</organism>
<dbReference type="Proteomes" id="UP000653002">
    <property type="component" value="Unassembled WGS sequence"/>
</dbReference>
<proteinExistence type="predicted"/>
<protein>
    <submittedName>
        <fullName evidence="1">Molybdenum hydroxylase</fullName>
    </submittedName>
</protein>